<proteinExistence type="predicted"/>
<sequence>MIKLETELEGKRALYGEVCSLFENHGLVIGGNWEFDHGMFDTTLYSDEGETIYLRLPFQVESGMLDEEDALLVFQTPFVIKHVANIGLDDDESPALASTGLDQFQSPDDKDAPIHQKTNWALEGEQKVAAIIDEIEFSQL</sequence>
<protein>
    <recommendedName>
        <fullName evidence="3">YugN-like family protein</fullName>
    </recommendedName>
</protein>
<accession>A0A1B9B6Z0</accession>
<dbReference type="AlphaFoldDB" id="A0A1B9B6Z0"/>
<dbReference type="Proteomes" id="UP000092578">
    <property type="component" value="Unassembled WGS sequence"/>
</dbReference>
<comment type="caution">
    <text evidence="1">The sequence shown here is derived from an EMBL/GenBank/DDBJ whole genome shotgun (WGS) entry which is preliminary data.</text>
</comment>
<keyword evidence="2" id="KW-1185">Reference proteome</keyword>
<dbReference type="Pfam" id="PF08868">
    <property type="entry name" value="YugN"/>
    <property type="match status" value="1"/>
</dbReference>
<dbReference type="EMBL" id="MAYT01000004">
    <property type="protein sequence ID" value="OCA91880.1"/>
    <property type="molecule type" value="Genomic_DNA"/>
</dbReference>
<dbReference type="RefSeq" id="WP_065409704.1">
    <property type="nucleotide sequence ID" value="NZ_MAYT01000004.1"/>
</dbReference>
<evidence type="ECO:0008006" key="3">
    <source>
        <dbReference type="Google" id="ProtNLM"/>
    </source>
</evidence>
<name>A0A1B9B6Z0_9BACI</name>
<reference evidence="2" key="1">
    <citation type="submission" date="2016-05" db="EMBL/GenBank/DDBJ databases">
        <authorList>
            <person name="Liu B."/>
            <person name="Wang J."/>
            <person name="Zhu Y."/>
            <person name="Liu G."/>
            <person name="Chen Q."/>
            <person name="Chen Z."/>
            <person name="Lan J."/>
            <person name="Che J."/>
            <person name="Ge C."/>
            <person name="Shi H."/>
            <person name="Pan Z."/>
            <person name="Liu X."/>
        </authorList>
    </citation>
    <scope>NUCLEOTIDE SEQUENCE [LARGE SCALE GENOMIC DNA]</scope>
    <source>
        <strain evidence="2">FJAT-27215</strain>
    </source>
</reference>
<dbReference type="InterPro" id="IPR014967">
    <property type="entry name" value="Uncharacterised_YugN-like"/>
</dbReference>
<evidence type="ECO:0000313" key="1">
    <source>
        <dbReference type="EMBL" id="OCA91880.1"/>
    </source>
</evidence>
<dbReference type="Gene3D" id="3.30.310.100">
    <property type="entry name" value="YugN-like"/>
    <property type="match status" value="1"/>
</dbReference>
<dbReference type="SUPFAM" id="SSF160755">
    <property type="entry name" value="YugN-like"/>
    <property type="match status" value="1"/>
</dbReference>
<gene>
    <name evidence="1" type="ORF">A8F95_19340</name>
</gene>
<dbReference type="InterPro" id="IPR036491">
    <property type="entry name" value="YugN-like_sf"/>
</dbReference>
<organism evidence="1 2">
    <name type="scientific">Pseudobacillus wudalianchiensis</name>
    <dbReference type="NCBI Taxonomy" id="1743143"/>
    <lineage>
        <taxon>Bacteria</taxon>
        <taxon>Bacillati</taxon>
        <taxon>Bacillota</taxon>
        <taxon>Bacilli</taxon>
        <taxon>Bacillales</taxon>
        <taxon>Bacillaceae</taxon>
        <taxon>Pseudobacillus</taxon>
    </lineage>
</organism>
<evidence type="ECO:0000313" key="2">
    <source>
        <dbReference type="Proteomes" id="UP000092578"/>
    </source>
</evidence>